<dbReference type="Proteomes" id="UP000523863">
    <property type="component" value="Unassembled WGS sequence"/>
</dbReference>
<dbReference type="RefSeq" id="WP_183641606.1">
    <property type="nucleotide sequence ID" value="NZ_JACHBL010000001.1"/>
</dbReference>
<dbReference type="EMBL" id="JACHBL010000001">
    <property type="protein sequence ID" value="MBB5598209.1"/>
    <property type="molecule type" value="Genomic_DNA"/>
</dbReference>
<evidence type="ECO:0000313" key="4">
    <source>
        <dbReference type="Proteomes" id="UP000523863"/>
    </source>
</evidence>
<keyword evidence="2" id="KW-0808">Transferase</keyword>
<reference evidence="3 4" key="1">
    <citation type="submission" date="2020-08" db="EMBL/GenBank/DDBJ databases">
        <title>Sequencing the genomes of 1000 actinobacteria strains.</title>
        <authorList>
            <person name="Klenk H.-P."/>
        </authorList>
    </citation>
    <scope>NUCLEOTIDE SEQUENCE [LARGE SCALE GENOMIC DNA]</scope>
    <source>
        <strain evidence="3 4">DSM 23694</strain>
    </source>
</reference>
<evidence type="ECO:0000256" key="1">
    <source>
        <dbReference type="ARBA" id="ARBA00022676"/>
    </source>
</evidence>
<accession>A0A7W8YAZ1</accession>
<dbReference type="GO" id="GO:0005975">
    <property type="term" value="P:carbohydrate metabolic process"/>
    <property type="evidence" value="ECO:0007669"/>
    <property type="project" value="InterPro"/>
</dbReference>
<sequence length="304" mass="34950">MELWIDLHTLPERYALHQEQNLNPFRAISNHALSLIRRGENGVIWAGDGKRGGNYLYVWLRADSRLASGRRTPFLYKENMRDWLQEFPALKELTISREEVKFTMPRFSEWPINYGEDFTESDLNEFLERRLLSSEAFGAKISAASSAIDQHQLTINIRRGDYYSTPFEEIYGIDIESFVAEAITHFDHFTSIRVISDDLEWCRTHSDMFPSNLPIHFGGVTPGVFGDLAALACSSKLILPNSTFSYWGGFLSDLLSQKRNKIVVPEIHERYVDESRAWPLPAWWTRVNAISSLHSGAMPDELDD</sequence>
<organism evidence="3 4">
    <name type="scientific">Neomicrococcus lactis</name>
    <dbReference type="NCBI Taxonomy" id="732241"/>
    <lineage>
        <taxon>Bacteria</taxon>
        <taxon>Bacillati</taxon>
        <taxon>Actinomycetota</taxon>
        <taxon>Actinomycetes</taxon>
        <taxon>Micrococcales</taxon>
        <taxon>Micrococcaceae</taxon>
        <taxon>Neomicrococcus</taxon>
    </lineage>
</organism>
<proteinExistence type="predicted"/>
<comment type="caution">
    <text evidence="3">The sequence shown here is derived from an EMBL/GenBank/DDBJ whole genome shotgun (WGS) entry which is preliminary data.</text>
</comment>
<name>A0A7W8YAZ1_9MICC</name>
<keyword evidence="1" id="KW-0328">Glycosyltransferase</keyword>
<evidence type="ECO:0000313" key="3">
    <source>
        <dbReference type="EMBL" id="MBB5598209.1"/>
    </source>
</evidence>
<dbReference type="GO" id="GO:0008107">
    <property type="term" value="F:galactoside 2-alpha-L-fucosyltransferase activity"/>
    <property type="evidence" value="ECO:0007669"/>
    <property type="project" value="InterPro"/>
</dbReference>
<dbReference type="AlphaFoldDB" id="A0A7W8YAZ1"/>
<keyword evidence="4" id="KW-1185">Reference proteome</keyword>
<protein>
    <recommendedName>
        <fullName evidence="5">Alpha-1,2-fucosyltransferase</fullName>
    </recommendedName>
</protein>
<dbReference type="Pfam" id="PF01531">
    <property type="entry name" value="Glyco_transf_11"/>
    <property type="match status" value="1"/>
</dbReference>
<evidence type="ECO:0008006" key="5">
    <source>
        <dbReference type="Google" id="ProtNLM"/>
    </source>
</evidence>
<dbReference type="InterPro" id="IPR002516">
    <property type="entry name" value="Glyco_trans_11"/>
</dbReference>
<evidence type="ECO:0000256" key="2">
    <source>
        <dbReference type="ARBA" id="ARBA00022679"/>
    </source>
</evidence>
<dbReference type="GO" id="GO:0016020">
    <property type="term" value="C:membrane"/>
    <property type="evidence" value="ECO:0007669"/>
    <property type="project" value="InterPro"/>
</dbReference>
<gene>
    <name evidence="3" type="ORF">BKA12_001289</name>
</gene>